<evidence type="ECO:0000256" key="5">
    <source>
        <dbReference type="SAM" id="Phobius"/>
    </source>
</evidence>
<accession>X1J1K8</accession>
<dbReference type="GO" id="GO:0008273">
    <property type="term" value="F:calcium, potassium:sodium antiporter activity"/>
    <property type="evidence" value="ECO:0007669"/>
    <property type="project" value="TreeGrafter"/>
</dbReference>
<dbReference type="EMBL" id="BARU01027819">
    <property type="protein sequence ID" value="GAH63658.1"/>
    <property type="molecule type" value="Genomic_DNA"/>
</dbReference>
<keyword evidence="4 5" id="KW-0472">Membrane</keyword>
<feature type="non-terminal residue" evidence="7">
    <location>
        <position position="132"/>
    </location>
</feature>
<dbReference type="InterPro" id="IPR004481">
    <property type="entry name" value="K/Na/Ca-exchanger"/>
</dbReference>
<evidence type="ECO:0000256" key="1">
    <source>
        <dbReference type="ARBA" id="ARBA00004141"/>
    </source>
</evidence>
<name>X1J1K8_9ZZZZ</name>
<dbReference type="GO" id="GO:0006874">
    <property type="term" value="P:intracellular calcium ion homeostasis"/>
    <property type="evidence" value="ECO:0007669"/>
    <property type="project" value="TreeGrafter"/>
</dbReference>
<protein>
    <recommendedName>
        <fullName evidence="6">Sodium/calcium exchanger membrane region domain-containing protein</fullName>
    </recommendedName>
</protein>
<evidence type="ECO:0000313" key="7">
    <source>
        <dbReference type="EMBL" id="GAH63658.1"/>
    </source>
</evidence>
<evidence type="ECO:0000256" key="4">
    <source>
        <dbReference type="ARBA" id="ARBA00023136"/>
    </source>
</evidence>
<dbReference type="Gene3D" id="1.20.1420.30">
    <property type="entry name" value="NCX, central ion-binding region"/>
    <property type="match status" value="1"/>
</dbReference>
<reference evidence="7" key="1">
    <citation type="journal article" date="2014" name="Front. Microbiol.">
        <title>High frequency of phylogenetically diverse reductive dehalogenase-homologous genes in deep subseafloor sedimentary metagenomes.</title>
        <authorList>
            <person name="Kawai M."/>
            <person name="Futagami T."/>
            <person name="Toyoda A."/>
            <person name="Takaki Y."/>
            <person name="Nishi S."/>
            <person name="Hori S."/>
            <person name="Arai W."/>
            <person name="Tsubouchi T."/>
            <person name="Morono Y."/>
            <person name="Uchiyama I."/>
            <person name="Ito T."/>
            <person name="Fujiyama A."/>
            <person name="Inagaki F."/>
            <person name="Takami H."/>
        </authorList>
    </citation>
    <scope>NUCLEOTIDE SEQUENCE</scope>
    <source>
        <strain evidence="7">Expedition CK06-06</strain>
    </source>
</reference>
<dbReference type="GO" id="GO:0005262">
    <property type="term" value="F:calcium channel activity"/>
    <property type="evidence" value="ECO:0007669"/>
    <property type="project" value="TreeGrafter"/>
</dbReference>
<evidence type="ECO:0000256" key="3">
    <source>
        <dbReference type="ARBA" id="ARBA00022989"/>
    </source>
</evidence>
<dbReference type="Pfam" id="PF01699">
    <property type="entry name" value="Na_Ca_ex"/>
    <property type="match status" value="1"/>
</dbReference>
<organism evidence="7">
    <name type="scientific">marine sediment metagenome</name>
    <dbReference type="NCBI Taxonomy" id="412755"/>
    <lineage>
        <taxon>unclassified sequences</taxon>
        <taxon>metagenomes</taxon>
        <taxon>ecological metagenomes</taxon>
    </lineage>
</organism>
<keyword evidence="3 5" id="KW-1133">Transmembrane helix</keyword>
<comment type="subcellular location">
    <subcellularLocation>
        <location evidence="1">Membrane</location>
        <topology evidence="1">Multi-pass membrane protein</topology>
    </subcellularLocation>
</comment>
<comment type="caution">
    <text evidence="7">The sequence shown here is derived from an EMBL/GenBank/DDBJ whole genome shotgun (WGS) entry which is preliminary data.</text>
</comment>
<gene>
    <name evidence="7" type="ORF">S03H2_44487</name>
</gene>
<dbReference type="InterPro" id="IPR044880">
    <property type="entry name" value="NCX_ion-bd_dom_sf"/>
</dbReference>
<sequence length="132" mass="13659">MNIVWAIILLAGGLVILWKSADLLVAGAVALAERLGVSPLIIGLTIVAMGTSAPEVAASIDAAVRGAGDMAIGNVFGSNIANLALVGGLVALIRPLRIQLRTLRREIPVMLLVGLLLWPVLHNSHLSCSEGL</sequence>
<dbReference type="GO" id="GO:0005886">
    <property type="term" value="C:plasma membrane"/>
    <property type="evidence" value="ECO:0007669"/>
    <property type="project" value="TreeGrafter"/>
</dbReference>
<dbReference type="PANTHER" id="PTHR10846:SF8">
    <property type="entry name" value="INNER MEMBRANE PROTEIN YRBG"/>
    <property type="match status" value="1"/>
</dbReference>
<feature type="domain" description="Sodium/calcium exchanger membrane region" evidence="6">
    <location>
        <begin position="5"/>
        <end position="117"/>
    </location>
</feature>
<dbReference type="PANTHER" id="PTHR10846">
    <property type="entry name" value="SODIUM/POTASSIUM/CALCIUM EXCHANGER"/>
    <property type="match status" value="1"/>
</dbReference>
<dbReference type="InterPro" id="IPR004837">
    <property type="entry name" value="NaCa_Exmemb"/>
</dbReference>
<dbReference type="AlphaFoldDB" id="X1J1K8"/>
<evidence type="ECO:0000256" key="2">
    <source>
        <dbReference type="ARBA" id="ARBA00022692"/>
    </source>
</evidence>
<proteinExistence type="predicted"/>
<feature type="transmembrane region" description="Helical" evidence="5">
    <location>
        <begin position="71"/>
        <end position="93"/>
    </location>
</feature>
<keyword evidence="2 5" id="KW-0812">Transmembrane</keyword>
<evidence type="ECO:0000259" key="6">
    <source>
        <dbReference type="Pfam" id="PF01699"/>
    </source>
</evidence>